<dbReference type="EMBL" id="MFBF01000059">
    <property type="protein sequence ID" value="OGD89905.1"/>
    <property type="molecule type" value="Genomic_DNA"/>
</dbReference>
<name>A0A1F5GDI7_9BACT</name>
<evidence type="ECO:0000313" key="3">
    <source>
        <dbReference type="Proteomes" id="UP000177124"/>
    </source>
</evidence>
<protein>
    <submittedName>
        <fullName evidence="2">Uncharacterized protein</fullName>
    </submittedName>
</protein>
<evidence type="ECO:0000256" key="1">
    <source>
        <dbReference type="SAM" id="Phobius"/>
    </source>
</evidence>
<proteinExistence type="predicted"/>
<keyword evidence="1" id="KW-0472">Membrane</keyword>
<feature type="transmembrane region" description="Helical" evidence="1">
    <location>
        <begin position="44"/>
        <end position="72"/>
    </location>
</feature>
<sequence length="103" mass="11229">MPKTYLGKWSVCLAGVFIALFMLAQIVAAVGRSQGAFEPERSSFYAFLFPAIIILSGICGIAAFFTGIISIVKSKERSVFVFLATVLGFLVLDFMLGEILFPH</sequence>
<organism evidence="2 3">
    <name type="scientific">Candidatus Curtissbacteria bacterium RIFCSPHIGHO2_02_FULL_42_15</name>
    <dbReference type="NCBI Taxonomy" id="1797716"/>
    <lineage>
        <taxon>Bacteria</taxon>
        <taxon>Candidatus Curtissiibacteriota</taxon>
    </lineage>
</organism>
<comment type="caution">
    <text evidence="2">The sequence shown here is derived from an EMBL/GenBank/DDBJ whole genome shotgun (WGS) entry which is preliminary data.</text>
</comment>
<dbReference type="AlphaFoldDB" id="A0A1F5GDI7"/>
<reference evidence="2 3" key="1">
    <citation type="journal article" date="2016" name="Nat. Commun.">
        <title>Thousands of microbial genomes shed light on interconnected biogeochemical processes in an aquifer system.</title>
        <authorList>
            <person name="Anantharaman K."/>
            <person name="Brown C.T."/>
            <person name="Hug L.A."/>
            <person name="Sharon I."/>
            <person name="Castelle C.J."/>
            <person name="Probst A.J."/>
            <person name="Thomas B.C."/>
            <person name="Singh A."/>
            <person name="Wilkins M.J."/>
            <person name="Karaoz U."/>
            <person name="Brodie E.L."/>
            <person name="Williams K.H."/>
            <person name="Hubbard S.S."/>
            <person name="Banfield J.F."/>
        </authorList>
    </citation>
    <scope>NUCLEOTIDE SEQUENCE [LARGE SCALE GENOMIC DNA]</scope>
</reference>
<dbReference type="Proteomes" id="UP000177124">
    <property type="component" value="Unassembled WGS sequence"/>
</dbReference>
<feature type="transmembrane region" description="Helical" evidence="1">
    <location>
        <begin position="79"/>
        <end position="101"/>
    </location>
</feature>
<accession>A0A1F5GDI7</accession>
<evidence type="ECO:0000313" key="2">
    <source>
        <dbReference type="EMBL" id="OGD89905.1"/>
    </source>
</evidence>
<gene>
    <name evidence="2" type="ORF">A3D07_01165</name>
</gene>
<keyword evidence="1" id="KW-1133">Transmembrane helix</keyword>
<dbReference type="STRING" id="1797716.A3D07_01165"/>
<keyword evidence="1" id="KW-0812">Transmembrane</keyword>